<dbReference type="SMART" id="SM00255">
    <property type="entry name" value="TIR"/>
    <property type="match status" value="1"/>
</dbReference>
<dbReference type="Pfam" id="PF00931">
    <property type="entry name" value="NB-ARC"/>
    <property type="match status" value="1"/>
</dbReference>
<dbReference type="GeneID" id="107417561"/>
<dbReference type="PROSITE" id="PS50104">
    <property type="entry name" value="TIR"/>
    <property type="match status" value="1"/>
</dbReference>
<dbReference type="InterPro" id="IPR000157">
    <property type="entry name" value="TIR_dom"/>
</dbReference>
<dbReference type="PANTHER" id="PTHR11017">
    <property type="entry name" value="LEUCINE-RICH REPEAT-CONTAINING PROTEIN"/>
    <property type="match status" value="1"/>
</dbReference>
<dbReference type="SUPFAM" id="SSF52200">
    <property type="entry name" value="Toll/Interleukin receptor TIR domain"/>
    <property type="match status" value="1"/>
</dbReference>
<dbReference type="InterPro" id="IPR035897">
    <property type="entry name" value="Toll_tir_struct_dom_sf"/>
</dbReference>
<dbReference type="SUPFAM" id="SSF52540">
    <property type="entry name" value="P-loop containing nucleoside triphosphate hydrolases"/>
    <property type="match status" value="1"/>
</dbReference>
<dbReference type="GO" id="GO:0043531">
    <property type="term" value="F:ADP binding"/>
    <property type="evidence" value="ECO:0007669"/>
    <property type="project" value="InterPro"/>
</dbReference>
<dbReference type="RefSeq" id="XP_015881655.1">
    <property type="nucleotide sequence ID" value="XM_016026169.4"/>
</dbReference>
<dbReference type="GO" id="GO:0006952">
    <property type="term" value="P:defense response"/>
    <property type="evidence" value="ECO:0007669"/>
    <property type="project" value="InterPro"/>
</dbReference>
<dbReference type="InParanoid" id="A0A6P4A136"/>
<dbReference type="Gene3D" id="3.40.50.300">
    <property type="entry name" value="P-loop containing nucleotide triphosphate hydrolases"/>
    <property type="match status" value="1"/>
</dbReference>
<dbReference type="Proteomes" id="UP001652623">
    <property type="component" value="Chromosome 12"/>
</dbReference>
<evidence type="ECO:0000313" key="2">
    <source>
        <dbReference type="Proteomes" id="UP001652623"/>
    </source>
</evidence>
<sequence length="428" mass="49208">MISETCSNSSFSSPWEYDVFLSFKEEDTGKSFTDHLYNALRQKGIFTFRDDDQKLGSLVPSKAIEESRFAIVVFSENYASSTRCLDVLVKIVECKKDLRLEAVFLVLYHMDPTQLIDESGKASFAERLQIFKDNVEKAKKWEAALTEVINLSRFRWDLKDRHETDFINEIVKDIWEKLNQTCPRGDTELLVGMGSRMKKMDSLLDIELDDVRIIGIFGSQGIGKTTLAHQVFERVKHKFDAGYTAFIANVSEECQKNGTVHLQKRLYKEHFKIQGYVRNDGPGKNLLRRRLHSKRVLIVLDDVDSSKQIQDLVGNWKVENWLGPGSRVIVTSENEGLLNQFGKKYIYKVDKLTDDEALQVLGMRAFADNYILDGYKEVCNNVVEIADGNPLTLVNLGNFLRGRSLEEWFDKIAMLKEVEHEDEDEECN</sequence>
<feature type="domain" description="TIR" evidence="1">
    <location>
        <begin position="15"/>
        <end position="178"/>
    </location>
</feature>
<dbReference type="KEGG" id="zju:107417561"/>
<dbReference type="Gene3D" id="3.40.50.10140">
    <property type="entry name" value="Toll/interleukin-1 receptor homology (TIR) domain"/>
    <property type="match status" value="1"/>
</dbReference>
<gene>
    <name evidence="3" type="primary">LOC107417561</name>
</gene>
<accession>A0A6P4A136</accession>
<dbReference type="InterPro" id="IPR002182">
    <property type="entry name" value="NB-ARC"/>
</dbReference>
<name>A0A6P4A136_ZIZJJ</name>
<dbReference type="PRINTS" id="PR00364">
    <property type="entry name" value="DISEASERSIST"/>
</dbReference>
<dbReference type="InterPro" id="IPR044974">
    <property type="entry name" value="Disease_R_plants"/>
</dbReference>
<evidence type="ECO:0000259" key="1">
    <source>
        <dbReference type="PROSITE" id="PS50104"/>
    </source>
</evidence>
<protein>
    <submittedName>
        <fullName evidence="3">TMV resistance protein N isoform X2</fullName>
    </submittedName>
</protein>
<dbReference type="PANTHER" id="PTHR11017:SF559">
    <property type="entry name" value="DISEASE RESISTANCE PROTEIN CHL1"/>
    <property type="match status" value="1"/>
</dbReference>
<proteinExistence type="predicted"/>
<reference evidence="3" key="1">
    <citation type="submission" date="2025-08" db="UniProtKB">
        <authorList>
            <consortium name="RefSeq"/>
        </authorList>
    </citation>
    <scope>IDENTIFICATION</scope>
    <source>
        <tissue evidence="3">Seedling</tissue>
    </source>
</reference>
<evidence type="ECO:0000313" key="3">
    <source>
        <dbReference type="RefSeq" id="XP_015881655.1"/>
    </source>
</evidence>
<dbReference type="GO" id="GO:0007165">
    <property type="term" value="P:signal transduction"/>
    <property type="evidence" value="ECO:0007669"/>
    <property type="project" value="InterPro"/>
</dbReference>
<dbReference type="InterPro" id="IPR027417">
    <property type="entry name" value="P-loop_NTPase"/>
</dbReference>
<keyword evidence="2" id="KW-1185">Reference proteome</keyword>
<dbReference type="AlphaFoldDB" id="A0A6P4A136"/>
<dbReference type="Pfam" id="PF01582">
    <property type="entry name" value="TIR"/>
    <property type="match status" value="1"/>
</dbReference>
<organism evidence="2 3">
    <name type="scientific">Ziziphus jujuba</name>
    <name type="common">Chinese jujube</name>
    <name type="synonym">Ziziphus sativa</name>
    <dbReference type="NCBI Taxonomy" id="326968"/>
    <lineage>
        <taxon>Eukaryota</taxon>
        <taxon>Viridiplantae</taxon>
        <taxon>Streptophyta</taxon>
        <taxon>Embryophyta</taxon>
        <taxon>Tracheophyta</taxon>
        <taxon>Spermatophyta</taxon>
        <taxon>Magnoliopsida</taxon>
        <taxon>eudicotyledons</taxon>
        <taxon>Gunneridae</taxon>
        <taxon>Pentapetalae</taxon>
        <taxon>rosids</taxon>
        <taxon>fabids</taxon>
        <taxon>Rosales</taxon>
        <taxon>Rhamnaceae</taxon>
        <taxon>Paliureae</taxon>
        <taxon>Ziziphus</taxon>
    </lineage>
</organism>